<dbReference type="PANTHER" id="PTHR23196:SF1">
    <property type="entry name" value="PAX-INTERACTING PROTEIN 1"/>
    <property type="match status" value="1"/>
</dbReference>
<comment type="caution">
    <text evidence="15">The sequence shown here is derived from an EMBL/GenBank/DDBJ whole genome shotgun (WGS) entry which is preliminary data.</text>
</comment>
<comment type="subcellular location">
    <subcellularLocation>
        <location evidence="2">Chromosome</location>
    </subcellularLocation>
    <subcellularLocation>
        <location evidence="1">Nucleus</location>
    </subcellularLocation>
</comment>
<proteinExistence type="predicted"/>
<evidence type="ECO:0000259" key="14">
    <source>
        <dbReference type="PROSITE" id="PS50172"/>
    </source>
</evidence>
<evidence type="ECO:0000256" key="10">
    <source>
        <dbReference type="ARBA" id="ARBA00023242"/>
    </source>
</evidence>
<dbReference type="SUPFAM" id="SSF52113">
    <property type="entry name" value="BRCT domain"/>
    <property type="match status" value="2"/>
</dbReference>
<reference evidence="15" key="1">
    <citation type="submission" date="2022-07" db="EMBL/GenBank/DDBJ databases">
        <title>Phylogenomic reconstructions and comparative analyses of Kickxellomycotina fungi.</title>
        <authorList>
            <person name="Reynolds N.K."/>
            <person name="Stajich J.E."/>
            <person name="Barry K."/>
            <person name="Grigoriev I.V."/>
            <person name="Crous P."/>
            <person name="Smith M.E."/>
        </authorList>
    </citation>
    <scope>NUCLEOTIDE SEQUENCE</scope>
    <source>
        <strain evidence="15">RSA 861</strain>
    </source>
</reference>
<dbReference type="Pfam" id="PF16589">
    <property type="entry name" value="BRCT_2"/>
    <property type="match status" value="1"/>
</dbReference>
<dbReference type="InterPro" id="IPR001357">
    <property type="entry name" value="BRCT_dom"/>
</dbReference>
<evidence type="ECO:0000256" key="5">
    <source>
        <dbReference type="ARBA" id="ARBA00022499"/>
    </source>
</evidence>
<dbReference type="PROSITE" id="PS50006">
    <property type="entry name" value="FHA_DOMAIN"/>
    <property type="match status" value="1"/>
</dbReference>
<organism evidence="15 16">
    <name type="scientific">Tieghemiomyces parasiticus</name>
    <dbReference type="NCBI Taxonomy" id="78921"/>
    <lineage>
        <taxon>Eukaryota</taxon>
        <taxon>Fungi</taxon>
        <taxon>Fungi incertae sedis</taxon>
        <taxon>Zoopagomycota</taxon>
        <taxon>Kickxellomycotina</taxon>
        <taxon>Dimargaritomycetes</taxon>
        <taxon>Dimargaritales</taxon>
        <taxon>Dimargaritaceae</taxon>
        <taxon>Tieghemiomyces</taxon>
    </lineage>
</organism>
<dbReference type="Gene3D" id="2.60.200.20">
    <property type="match status" value="1"/>
</dbReference>
<dbReference type="OrthoDB" id="342264at2759"/>
<dbReference type="CDD" id="cd18432">
    <property type="entry name" value="BRCT_PAXIP1_rpt6_like"/>
    <property type="match status" value="1"/>
</dbReference>
<dbReference type="Proteomes" id="UP001150569">
    <property type="component" value="Unassembled WGS sequence"/>
</dbReference>
<feature type="region of interest" description="Disordered" evidence="12">
    <location>
        <begin position="522"/>
        <end position="630"/>
    </location>
</feature>
<dbReference type="GO" id="GO:0005634">
    <property type="term" value="C:nucleus"/>
    <property type="evidence" value="ECO:0007669"/>
    <property type="project" value="UniProtKB-SubCell"/>
</dbReference>
<feature type="compositionally biased region" description="Polar residues" evidence="12">
    <location>
        <begin position="538"/>
        <end position="548"/>
    </location>
</feature>
<feature type="region of interest" description="Disordered" evidence="12">
    <location>
        <begin position="447"/>
        <end position="500"/>
    </location>
</feature>
<dbReference type="Pfam" id="PF16770">
    <property type="entry name" value="RTT107_BRCT_5"/>
    <property type="match status" value="1"/>
</dbReference>
<dbReference type="SUPFAM" id="SSF49879">
    <property type="entry name" value="SMAD/FHA domain"/>
    <property type="match status" value="1"/>
</dbReference>
<protein>
    <recommendedName>
        <fullName evidence="3">Mediator of DNA damage checkpoint protein 1</fullName>
    </recommendedName>
</protein>
<evidence type="ECO:0000256" key="2">
    <source>
        <dbReference type="ARBA" id="ARBA00004286"/>
    </source>
</evidence>
<name>A0A9W7ZVR4_9FUNG</name>
<feature type="compositionally biased region" description="Polar residues" evidence="12">
    <location>
        <begin position="243"/>
        <end position="256"/>
    </location>
</feature>
<dbReference type="GO" id="GO:0005694">
    <property type="term" value="C:chromosome"/>
    <property type="evidence" value="ECO:0007669"/>
    <property type="project" value="UniProtKB-SubCell"/>
</dbReference>
<feature type="domain" description="BRCT" evidence="14">
    <location>
        <begin position="632"/>
        <end position="712"/>
    </location>
</feature>
<feature type="region of interest" description="Disordered" evidence="12">
    <location>
        <begin position="171"/>
        <end position="266"/>
    </location>
</feature>
<accession>A0A9W7ZVR4</accession>
<keyword evidence="6" id="KW-0677">Repeat</keyword>
<keyword evidence="11" id="KW-0131">Cell cycle</keyword>
<dbReference type="GO" id="GO:0006974">
    <property type="term" value="P:DNA damage response"/>
    <property type="evidence" value="ECO:0007669"/>
    <property type="project" value="UniProtKB-KW"/>
</dbReference>
<feature type="compositionally biased region" description="Low complexity" evidence="12">
    <location>
        <begin position="614"/>
        <end position="630"/>
    </location>
</feature>
<evidence type="ECO:0000313" key="15">
    <source>
        <dbReference type="EMBL" id="KAJ1911706.1"/>
    </source>
</evidence>
<evidence type="ECO:0000256" key="9">
    <source>
        <dbReference type="ARBA" id="ARBA00022990"/>
    </source>
</evidence>
<keyword evidence="8" id="KW-0832">Ubl conjugation</keyword>
<dbReference type="InterPro" id="IPR000253">
    <property type="entry name" value="FHA_dom"/>
</dbReference>
<evidence type="ECO:0000256" key="7">
    <source>
        <dbReference type="ARBA" id="ARBA00022763"/>
    </source>
</evidence>
<feature type="compositionally biased region" description="Polar residues" evidence="12">
    <location>
        <begin position="818"/>
        <end position="832"/>
    </location>
</feature>
<dbReference type="Gene3D" id="3.40.50.10190">
    <property type="entry name" value="BRCT domain"/>
    <property type="match status" value="2"/>
</dbReference>
<gene>
    <name evidence="15" type="primary">MDC1_2</name>
    <name evidence="15" type="ORF">IWQ60_010014</name>
</gene>
<dbReference type="PANTHER" id="PTHR23196">
    <property type="entry name" value="PAX TRANSCRIPTION ACTIVATION DOMAIN INTERACTING PROTEIN"/>
    <property type="match status" value="1"/>
</dbReference>
<evidence type="ECO:0000256" key="8">
    <source>
        <dbReference type="ARBA" id="ARBA00022843"/>
    </source>
</evidence>
<evidence type="ECO:0000256" key="3">
    <source>
        <dbReference type="ARBA" id="ARBA00015014"/>
    </source>
</evidence>
<dbReference type="PROSITE" id="PS50172">
    <property type="entry name" value="BRCT"/>
    <property type="match status" value="1"/>
</dbReference>
<feature type="region of interest" description="Disordered" evidence="12">
    <location>
        <begin position="812"/>
        <end position="832"/>
    </location>
</feature>
<dbReference type="EMBL" id="JANBPT010000902">
    <property type="protein sequence ID" value="KAJ1911706.1"/>
    <property type="molecule type" value="Genomic_DNA"/>
</dbReference>
<keyword evidence="9" id="KW-0007">Acetylation</keyword>
<feature type="region of interest" description="Disordered" evidence="12">
    <location>
        <begin position="377"/>
        <end position="397"/>
    </location>
</feature>
<sequence>MAAPLRARRTPGSPIGHCGPTSPKFTTTAATTFLDGNPAPSDADASSGDDYGTQPRAYLCRLSPDGHYAARYPVFKGENIVGRDRGLARILLDDPLVSRKHAVIEVAQGEHFIEDVHSATGVRLGATGARLRPSPLKYQLLHDQPVQIGGLSFRYEVCSPTRFAPYRSVHHVATSRARTPEVTPRPAKHAPWPHDGQLPPTQPWGPRVAASTDPEATQRYPPPAGPLSQLFPATQLVVDPWSSGGSPSSARANTTHGNEDGPEALSSPLFPVALAAVLHDEDDEDGDPTQPCAPPSPSRRTDPPLARPTAGLAPTQLVAPVDRLPTSPPGSWPDSPAPTLGMLDLRSPETPAYGRRSELPPARLVPTQPVFERPDEKGAVTPTTDPVPPPCAPAPLLRLDDADLETSSLSSLFSDSEDDVRITHRPVAAKPTNPAPSPRHTVDTAALRRAPSITDNADFRRATQSLTRGTRPRPFHAAEALPTPTATGRPRLRTDPPGWCLAASPVRKRFRSTSRTRQRILAHASDALTDNDGDTDSESGTVPPSTSYAHPHAGAPATCLGNHQTANADEMSDFTTPEEPATGPRPRDELGKVAPALTAVHEPTGAGRGRRSRGSLAVSPTIVSPTPSSPGSPVVIFTGLVDSKAALAQVVQALGGRTTDDWKECTHLVTDKSRRTCKFLCALAAGRILVSEGWVHSSQRQGRFLVPQDRYVFANYLIYVTPNIVSPKRSEAIELITAARGGFIRSPPSRSQLNLYRDRNKTPVVVGCPADARICRRLANMGCVVVTAEFLPNAIISGVADLTSHRLQLAEEFEDPPANTSQHALRPQRTPT</sequence>
<feature type="domain" description="FHA" evidence="13">
    <location>
        <begin position="79"/>
        <end position="129"/>
    </location>
</feature>
<feature type="region of interest" description="Disordered" evidence="12">
    <location>
        <begin position="281"/>
        <end position="341"/>
    </location>
</feature>
<keyword evidence="5" id="KW-1017">Isopeptide bond</keyword>
<dbReference type="SMART" id="SM00292">
    <property type="entry name" value="BRCT"/>
    <property type="match status" value="2"/>
</dbReference>
<keyword evidence="4" id="KW-0158">Chromosome</keyword>
<keyword evidence="7" id="KW-0227">DNA damage</keyword>
<evidence type="ECO:0000256" key="12">
    <source>
        <dbReference type="SAM" id="MobiDB-lite"/>
    </source>
</evidence>
<dbReference type="Pfam" id="PF00498">
    <property type="entry name" value="FHA"/>
    <property type="match status" value="1"/>
</dbReference>
<evidence type="ECO:0000256" key="6">
    <source>
        <dbReference type="ARBA" id="ARBA00022737"/>
    </source>
</evidence>
<evidence type="ECO:0000313" key="16">
    <source>
        <dbReference type="Proteomes" id="UP001150569"/>
    </source>
</evidence>
<dbReference type="InterPro" id="IPR051579">
    <property type="entry name" value="DDR_Transcriptional_Reg"/>
</dbReference>
<dbReference type="AlphaFoldDB" id="A0A9W7ZVR4"/>
<dbReference type="InterPro" id="IPR008984">
    <property type="entry name" value="SMAD_FHA_dom_sf"/>
</dbReference>
<dbReference type="InterPro" id="IPR036420">
    <property type="entry name" value="BRCT_dom_sf"/>
</dbReference>
<evidence type="ECO:0000256" key="4">
    <source>
        <dbReference type="ARBA" id="ARBA00022454"/>
    </source>
</evidence>
<evidence type="ECO:0000259" key="13">
    <source>
        <dbReference type="PROSITE" id="PS50006"/>
    </source>
</evidence>
<feature type="region of interest" description="Disordered" evidence="12">
    <location>
        <begin position="1"/>
        <end position="23"/>
    </location>
</feature>
<keyword evidence="10" id="KW-0539">Nucleus</keyword>
<keyword evidence="16" id="KW-1185">Reference proteome</keyword>
<dbReference type="SMART" id="SM00240">
    <property type="entry name" value="FHA"/>
    <property type="match status" value="1"/>
</dbReference>
<evidence type="ECO:0000256" key="1">
    <source>
        <dbReference type="ARBA" id="ARBA00004123"/>
    </source>
</evidence>
<evidence type="ECO:0000256" key="11">
    <source>
        <dbReference type="ARBA" id="ARBA00023306"/>
    </source>
</evidence>